<dbReference type="CDD" id="cd19944">
    <property type="entry name" value="NirB_Fer2_BFD-like_2"/>
    <property type="match status" value="1"/>
</dbReference>
<dbReference type="Pfam" id="PF04324">
    <property type="entry name" value="Fer2_BFD"/>
    <property type="match status" value="1"/>
</dbReference>
<evidence type="ECO:0000259" key="25">
    <source>
        <dbReference type="Pfam" id="PF07992"/>
    </source>
</evidence>
<evidence type="ECO:0000256" key="18">
    <source>
        <dbReference type="ARBA" id="ARBA00023063"/>
    </source>
</evidence>
<dbReference type="PANTHER" id="PTHR43809">
    <property type="entry name" value="NITRITE REDUCTASE (NADH) LARGE SUBUNIT"/>
    <property type="match status" value="1"/>
</dbReference>
<accession>A0ABQ5MVX9</accession>
<dbReference type="EMBL" id="BRVS01000013">
    <property type="protein sequence ID" value="GLB68146.1"/>
    <property type="molecule type" value="Genomic_DNA"/>
</dbReference>
<dbReference type="InterPro" id="IPR041575">
    <property type="entry name" value="Rubredoxin_C"/>
</dbReference>
<feature type="domain" description="FAD/NAD(P)-binding" evidence="25">
    <location>
        <begin position="11"/>
        <end position="322"/>
    </location>
</feature>
<dbReference type="Pfam" id="PF03460">
    <property type="entry name" value="NIR_SIR_ferr"/>
    <property type="match status" value="1"/>
</dbReference>
<feature type="domain" description="Nitrite/Sulfite reductase ferredoxin-like" evidence="23">
    <location>
        <begin position="616"/>
        <end position="678"/>
    </location>
</feature>
<dbReference type="InterPro" id="IPR017121">
    <property type="entry name" value="Nitrite_Rdtase_lsu"/>
</dbReference>
<dbReference type="InterPro" id="IPR036188">
    <property type="entry name" value="FAD/NAD-bd_sf"/>
</dbReference>
<keyword evidence="11" id="KW-0001">2Fe-2S</keyword>
<evidence type="ECO:0000259" key="23">
    <source>
        <dbReference type="Pfam" id="PF03460"/>
    </source>
</evidence>
<evidence type="ECO:0000256" key="4">
    <source>
        <dbReference type="ARBA" id="ARBA00003247"/>
    </source>
</evidence>
<evidence type="ECO:0000256" key="13">
    <source>
        <dbReference type="ARBA" id="ARBA00022784"/>
    </source>
</evidence>
<evidence type="ECO:0000256" key="7">
    <source>
        <dbReference type="ARBA" id="ARBA00012353"/>
    </source>
</evidence>
<keyword evidence="16" id="KW-0408">Iron</keyword>
<keyword evidence="28" id="KW-1185">Reference proteome</keyword>
<dbReference type="InterPro" id="IPR041854">
    <property type="entry name" value="BFD-like_2Fe2S-bd_dom_sf"/>
</dbReference>
<evidence type="ECO:0000256" key="15">
    <source>
        <dbReference type="ARBA" id="ARBA00023002"/>
    </source>
</evidence>
<keyword evidence="10 21" id="KW-0285">Flavoprotein</keyword>
<evidence type="ECO:0000256" key="9">
    <source>
        <dbReference type="ARBA" id="ARBA00022617"/>
    </source>
</evidence>
<evidence type="ECO:0000256" key="12">
    <source>
        <dbReference type="ARBA" id="ARBA00022723"/>
    </source>
</evidence>
<comment type="caution">
    <text evidence="27">The sequence shown here is derived from an EMBL/GenBank/DDBJ whole genome shotgun (WGS) entry which is preliminary data.</text>
</comment>
<dbReference type="EC" id="1.8.7.1" evidence="7"/>
<dbReference type="SUPFAM" id="SSF56014">
    <property type="entry name" value="Nitrite and sulphite reductase 4Fe-4S domain-like"/>
    <property type="match status" value="1"/>
</dbReference>
<keyword evidence="13" id="KW-0883">Thioether bond</keyword>
<evidence type="ECO:0000256" key="14">
    <source>
        <dbReference type="ARBA" id="ARBA00022827"/>
    </source>
</evidence>
<comment type="function">
    <text evidence="4">Catalyzes the reduction of sulfite to sulfide, a step in the biosynthesis of sulfur-containing amino acids and cofactors.</text>
</comment>
<evidence type="ECO:0000256" key="1">
    <source>
        <dbReference type="ARBA" id="ARBA00001929"/>
    </source>
</evidence>
<evidence type="ECO:0000259" key="22">
    <source>
        <dbReference type="Pfam" id="PF01077"/>
    </source>
</evidence>
<sequence>MNQNSSPAARRIVVVGGGPAAHRFTEAMCARGTAGLAITVLTEEAHLPYDRVALSRALTETGVDLTLGDRELWNNDAVTLVTGARAVDLDLAAKEVITADGRRFGYDELVLATGSNAARLPIPGNEHTHVYRTLEDVWEINRRVADLGELLGRPVNAVTIGGGLLGLEAAAGLQQLGANPVVIDGGPWLMGTQLDEGAGQAMGRLIAAKGLEVHGGVYPAAVLTEEGPDGAAMVTGVEMADGRIIDADMVVVSIGVRPRDELARTLNGRAKEEAAAAAGKAPEELGDEDFVPVFRMGVRGGIVIDESCATDVENVWAVGEVANFGGLCVGLVAPANTMAEIVADRLHGGSAAFAGFDTATKLKLSGVDVASFGDGFAKTPGALEIVYADPARGVYQKVVTSNDAKTLLGGIFVGDAAPYQSLRPLLGRELPAEPGAYLSAAGGAEAPDSDLPDDAILCSCNNVAAGSIRDAVNGCGSCEGQDPVQELAGLKACTRAGTQCGSCVPMLKKLLETELANNGIAVSKALCEHFALSRAELFEAVRATGLRSAGEVFARFGIPVELEHEDGTVEAVPPLGCDICKPALGSILSSQHAEYPLDAGRGTLQDTNDRALANMQKNGTYSVVPRIPGGEITPEKLAVIAGVAQKYGLYTKITGALRIDMFGARLEQLPDIWKELVEAGFESGQAYGKALRNVKSCVGSTWCRYGVQDSVAMAISMELRYRGLRAPHKFKMGVSGCARECAEARGKDVGVIATADGWNLYVGGNGGANPAHAQLLAKDLDDETLVRYVDRYLMYYIRTADRLQRTARWMEDLDGGIGHVRDVVVEDSLGIAADLEAAMARHIENYEDEWAATLKDPDRLRRFRSFVNAPDQRDDSIANVAERGMIRPATEAEKAAAAAGEGPVLLGATIPVRQSSEGA</sequence>
<dbReference type="PANTHER" id="PTHR43809:SF1">
    <property type="entry name" value="NITRITE REDUCTASE (NADH) LARGE SUBUNIT"/>
    <property type="match status" value="1"/>
</dbReference>
<dbReference type="Pfam" id="PF18267">
    <property type="entry name" value="Rubredoxin_C"/>
    <property type="match status" value="1"/>
</dbReference>
<dbReference type="Gene3D" id="3.50.50.60">
    <property type="entry name" value="FAD/NAD(P)-binding domain"/>
    <property type="match status" value="3"/>
</dbReference>
<dbReference type="PROSITE" id="PS00365">
    <property type="entry name" value="NIR_SIR"/>
    <property type="match status" value="1"/>
</dbReference>
<dbReference type="Gene3D" id="3.30.390.30">
    <property type="match status" value="1"/>
</dbReference>
<dbReference type="InterPro" id="IPR016156">
    <property type="entry name" value="FAD/NAD-linked_Rdtase_dimer_sf"/>
</dbReference>
<keyword evidence="18 21" id="KW-0534">Nitrate assimilation</keyword>
<dbReference type="Gene3D" id="1.10.10.1100">
    <property type="entry name" value="BFD-like [2Fe-2S]-binding domain"/>
    <property type="match status" value="1"/>
</dbReference>
<feature type="domain" description="BFD-like [2Fe-2S]-binding" evidence="24">
    <location>
        <begin position="456"/>
        <end position="512"/>
    </location>
</feature>
<evidence type="ECO:0000313" key="27">
    <source>
        <dbReference type="EMBL" id="GLB68146.1"/>
    </source>
</evidence>
<evidence type="ECO:0000259" key="24">
    <source>
        <dbReference type="Pfam" id="PF04324"/>
    </source>
</evidence>
<evidence type="ECO:0000256" key="21">
    <source>
        <dbReference type="PIRNR" id="PIRNR037149"/>
    </source>
</evidence>
<organism evidence="27 28">
    <name type="scientific">Arthrobacter mangrovi</name>
    <dbReference type="NCBI Taxonomy" id="2966350"/>
    <lineage>
        <taxon>Bacteria</taxon>
        <taxon>Bacillati</taxon>
        <taxon>Actinomycetota</taxon>
        <taxon>Actinomycetes</taxon>
        <taxon>Micrococcales</taxon>
        <taxon>Micrococcaceae</taxon>
        <taxon>Arthrobacter</taxon>
    </lineage>
</organism>
<keyword evidence="15" id="KW-0560">Oxidoreductase</keyword>
<comment type="similarity">
    <text evidence="6">Belongs to the nitrite and sulfite reductase 4Fe-4S domain family.</text>
</comment>
<comment type="cofactor">
    <cofactor evidence="2">
        <name>[4Fe-4S] cluster</name>
        <dbReference type="ChEBI" id="CHEBI:49883"/>
    </cofactor>
</comment>
<dbReference type="InterPro" id="IPR023753">
    <property type="entry name" value="FAD/NAD-binding_dom"/>
</dbReference>
<dbReference type="SUPFAM" id="SSF55124">
    <property type="entry name" value="Nitrite/Sulfite reductase N-terminal domain-like"/>
    <property type="match status" value="1"/>
</dbReference>
<dbReference type="Pfam" id="PF07992">
    <property type="entry name" value="Pyr_redox_2"/>
    <property type="match status" value="1"/>
</dbReference>
<evidence type="ECO:0000256" key="20">
    <source>
        <dbReference type="ARBA" id="ARBA00049518"/>
    </source>
</evidence>
<keyword evidence="8" id="KW-0004">4Fe-4S</keyword>
<dbReference type="InterPro" id="IPR052034">
    <property type="entry name" value="NasD-like"/>
</dbReference>
<comment type="catalytic activity">
    <reaction evidence="20">
        <text>hydrogen sulfide + 6 oxidized [2Fe-2S]-[ferredoxin] + 3 H2O = sulfite + 6 reduced [2Fe-2S]-[ferredoxin] + 7 H(+)</text>
        <dbReference type="Rhea" id="RHEA:23132"/>
        <dbReference type="Rhea" id="RHEA-COMP:10000"/>
        <dbReference type="Rhea" id="RHEA-COMP:10001"/>
        <dbReference type="ChEBI" id="CHEBI:15377"/>
        <dbReference type="ChEBI" id="CHEBI:15378"/>
        <dbReference type="ChEBI" id="CHEBI:17359"/>
        <dbReference type="ChEBI" id="CHEBI:29919"/>
        <dbReference type="ChEBI" id="CHEBI:33737"/>
        <dbReference type="ChEBI" id="CHEBI:33738"/>
        <dbReference type="EC" id="1.8.7.1"/>
    </reaction>
</comment>
<name>A0ABQ5MVX9_9MICC</name>
<evidence type="ECO:0000313" key="28">
    <source>
        <dbReference type="Proteomes" id="UP001209654"/>
    </source>
</evidence>
<dbReference type="NCBIfam" id="TIGR02374">
    <property type="entry name" value="nitri_red_nirB"/>
    <property type="match status" value="1"/>
</dbReference>
<evidence type="ECO:0000256" key="8">
    <source>
        <dbReference type="ARBA" id="ARBA00022485"/>
    </source>
</evidence>
<dbReference type="PRINTS" id="PR00411">
    <property type="entry name" value="PNDRDTASEI"/>
</dbReference>
<comment type="cofactor">
    <cofactor evidence="3 21">
        <name>FAD</name>
        <dbReference type="ChEBI" id="CHEBI:57692"/>
    </cofactor>
</comment>
<keyword evidence="17" id="KW-0411">Iron-sulfur</keyword>
<dbReference type="PRINTS" id="PR00368">
    <property type="entry name" value="FADPNR"/>
</dbReference>
<dbReference type="InterPro" id="IPR006067">
    <property type="entry name" value="NO2/SO3_Rdtase_4Fe4S_dom"/>
</dbReference>
<keyword evidence="9" id="KW-0349">Heme</keyword>
<evidence type="ECO:0000256" key="6">
    <source>
        <dbReference type="ARBA" id="ARBA00010429"/>
    </source>
</evidence>
<dbReference type="InterPro" id="IPR012744">
    <property type="entry name" value="Nitri_red_NirB"/>
</dbReference>
<gene>
    <name evidence="27" type="ORF">AHIS1636_25880</name>
</gene>
<dbReference type="SUPFAM" id="SSF51905">
    <property type="entry name" value="FAD/NAD(P)-binding domain"/>
    <property type="match status" value="2"/>
</dbReference>
<evidence type="ECO:0000256" key="3">
    <source>
        <dbReference type="ARBA" id="ARBA00001974"/>
    </source>
</evidence>
<evidence type="ECO:0000256" key="10">
    <source>
        <dbReference type="ARBA" id="ARBA00022630"/>
    </source>
</evidence>
<dbReference type="InterPro" id="IPR045854">
    <property type="entry name" value="NO2/SO3_Rdtase_4Fe4S_sf"/>
</dbReference>
<reference evidence="27 28" key="1">
    <citation type="journal article" date="2023" name="Int. J. Syst. Evol. Microbiol.">
        <title>Arthrobacter mangrovi sp. nov., an actinobacterium isolated from the rhizosphere of a mangrove.</title>
        <authorList>
            <person name="Hamada M."/>
            <person name="Saitou S."/>
            <person name="Enomoto N."/>
            <person name="Nanri K."/>
            <person name="Hidaka K."/>
            <person name="Miura T."/>
            <person name="Tamura T."/>
        </authorList>
    </citation>
    <scope>NUCLEOTIDE SEQUENCE [LARGE SCALE GENOMIC DNA]</scope>
    <source>
        <strain evidence="27 28">NBRC 112813</strain>
    </source>
</reference>
<dbReference type="InterPro" id="IPR007419">
    <property type="entry name" value="BFD-like_2Fe2S-bd_dom"/>
</dbReference>
<keyword evidence="12" id="KW-0479">Metal-binding</keyword>
<dbReference type="PIRSF" id="PIRSF037149">
    <property type="entry name" value="NirB"/>
    <property type="match status" value="1"/>
</dbReference>
<evidence type="ECO:0000259" key="26">
    <source>
        <dbReference type="Pfam" id="PF18267"/>
    </source>
</evidence>
<feature type="domain" description="Nitrite/sulphite reductase 4Fe-4S" evidence="22">
    <location>
        <begin position="688"/>
        <end position="824"/>
    </location>
</feature>
<proteinExistence type="inferred from homology"/>
<protein>
    <recommendedName>
        <fullName evidence="7">assimilatory sulfite reductase (ferredoxin)</fullName>
        <ecNumber evidence="7">1.8.7.1</ecNumber>
    </recommendedName>
</protein>
<evidence type="ECO:0000256" key="11">
    <source>
        <dbReference type="ARBA" id="ARBA00022714"/>
    </source>
</evidence>
<dbReference type="InterPro" id="IPR005117">
    <property type="entry name" value="NiRdtase/SiRdtase_haem-b_fer"/>
</dbReference>
<evidence type="ECO:0000256" key="19">
    <source>
        <dbReference type="ARBA" id="ARBA00034078"/>
    </source>
</evidence>
<feature type="domain" description="NADH-rubredoxin oxidoreductase C-terminal" evidence="26">
    <location>
        <begin position="359"/>
        <end position="425"/>
    </location>
</feature>
<evidence type="ECO:0000256" key="17">
    <source>
        <dbReference type="ARBA" id="ARBA00023014"/>
    </source>
</evidence>
<comment type="cofactor">
    <cofactor evidence="1">
        <name>siroheme</name>
        <dbReference type="ChEBI" id="CHEBI:60052"/>
    </cofactor>
</comment>
<dbReference type="Gene3D" id="3.30.413.10">
    <property type="entry name" value="Sulfite Reductase Hemoprotein, domain 1"/>
    <property type="match status" value="1"/>
</dbReference>
<comment type="cofactor">
    <cofactor evidence="19">
        <name>[2Fe-2S] cluster</name>
        <dbReference type="ChEBI" id="CHEBI:190135"/>
    </cofactor>
</comment>
<dbReference type="RefSeq" id="WP_264796247.1">
    <property type="nucleotide sequence ID" value="NZ_BRVS01000013.1"/>
</dbReference>
<dbReference type="InterPro" id="IPR006066">
    <property type="entry name" value="NO2/SO3_Rdtase_FeS/sirohaem_BS"/>
</dbReference>
<dbReference type="PRINTS" id="PR00397">
    <property type="entry name" value="SIROHAEM"/>
</dbReference>
<evidence type="ECO:0000256" key="5">
    <source>
        <dbReference type="ARBA" id="ARBA00005096"/>
    </source>
</evidence>
<dbReference type="Pfam" id="PF01077">
    <property type="entry name" value="NIR_SIR"/>
    <property type="match status" value="1"/>
</dbReference>
<evidence type="ECO:0000256" key="2">
    <source>
        <dbReference type="ARBA" id="ARBA00001966"/>
    </source>
</evidence>
<comment type="pathway">
    <text evidence="5">Nitrogen metabolism; nitrate reduction (assimilation).</text>
</comment>
<evidence type="ECO:0000256" key="16">
    <source>
        <dbReference type="ARBA" id="ARBA00023004"/>
    </source>
</evidence>
<dbReference type="InterPro" id="IPR036136">
    <property type="entry name" value="Nit/Sulf_reduc_fer-like_dom_sf"/>
</dbReference>
<keyword evidence="14 21" id="KW-0274">FAD</keyword>
<dbReference type="Proteomes" id="UP001209654">
    <property type="component" value="Unassembled WGS sequence"/>
</dbReference>